<dbReference type="AlphaFoldDB" id="A0A429ZVT7"/>
<dbReference type="OrthoDB" id="9812206at2"/>
<dbReference type="InterPro" id="IPR036206">
    <property type="entry name" value="ThiamineP_synth_sf"/>
</dbReference>
<organism evidence="13 14">
    <name type="scientific">Vagococcus salmoninarum</name>
    <dbReference type="NCBI Taxonomy" id="2739"/>
    <lineage>
        <taxon>Bacteria</taxon>
        <taxon>Bacillati</taxon>
        <taxon>Bacillota</taxon>
        <taxon>Bacilli</taxon>
        <taxon>Lactobacillales</taxon>
        <taxon>Enterococcaceae</taxon>
        <taxon>Vagococcus</taxon>
    </lineage>
</organism>
<evidence type="ECO:0000256" key="4">
    <source>
        <dbReference type="ARBA" id="ARBA00022842"/>
    </source>
</evidence>
<feature type="binding site" evidence="9">
    <location>
        <begin position="144"/>
        <end position="146"/>
    </location>
    <ligand>
        <name>2-[(2R,5Z)-2-carboxy-4-methylthiazol-5(2H)-ylidene]ethyl phosphate</name>
        <dbReference type="ChEBI" id="CHEBI:62899"/>
    </ligand>
</feature>
<dbReference type="GO" id="GO:0009228">
    <property type="term" value="P:thiamine biosynthetic process"/>
    <property type="evidence" value="ECO:0007669"/>
    <property type="project" value="UniProtKB-KW"/>
</dbReference>
<reference evidence="13 14" key="1">
    <citation type="submission" date="2017-05" db="EMBL/GenBank/DDBJ databases">
        <title>Vagococcus spp. assemblies.</title>
        <authorList>
            <person name="Gulvik C.A."/>
        </authorList>
    </citation>
    <scope>NUCLEOTIDE SEQUENCE [LARGE SCALE GENOMIC DNA]</scope>
    <source>
        <strain evidence="13 14">NCFB 2777</strain>
    </source>
</reference>
<dbReference type="PANTHER" id="PTHR20857">
    <property type="entry name" value="THIAMINE-PHOSPHATE PYROPHOSPHORYLASE"/>
    <property type="match status" value="1"/>
</dbReference>
<comment type="similarity">
    <text evidence="9 10">Belongs to the thiamine-phosphate synthase family.</text>
</comment>
<evidence type="ECO:0000256" key="5">
    <source>
        <dbReference type="ARBA" id="ARBA00022977"/>
    </source>
</evidence>
<dbReference type="PANTHER" id="PTHR20857:SF15">
    <property type="entry name" value="THIAMINE-PHOSPHATE SYNTHASE"/>
    <property type="match status" value="1"/>
</dbReference>
<dbReference type="Gene3D" id="3.20.20.70">
    <property type="entry name" value="Aldolase class I"/>
    <property type="match status" value="1"/>
</dbReference>
<feature type="binding site" evidence="9">
    <location>
        <begin position="195"/>
        <end position="196"/>
    </location>
    <ligand>
        <name>2-[(2R,5Z)-2-carboxy-4-methylthiazol-5(2H)-ylidene]ethyl phosphate</name>
        <dbReference type="ChEBI" id="CHEBI:62899"/>
    </ligand>
</feature>
<keyword evidence="3 9" id="KW-0479">Metal-binding</keyword>
<comment type="cofactor">
    <cofactor evidence="9">
        <name>Mg(2+)</name>
        <dbReference type="ChEBI" id="CHEBI:18420"/>
    </cofactor>
    <text evidence="9">Binds 1 Mg(2+) ion per subunit.</text>
</comment>
<dbReference type="GO" id="GO:0004789">
    <property type="term" value="F:thiamine-phosphate diphosphorylase activity"/>
    <property type="evidence" value="ECO:0007669"/>
    <property type="project" value="UniProtKB-UniRule"/>
</dbReference>
<gene>
    <name evidence="9" type="primary">thiE</name>
    <name evidence="13" type="ORF">CBF35_00620</name>
</gene>
<comment type="catalytic activity">
    <reaction evidence="7 9 10">
        <text>2-(2-carboxy-4-methylthiazol-5-yl)ethyl phosphate + 4-amino-2-methyl-5-(diphosphooxymethyl)pyrimidine + 2 H(+) = thiamine phosphate + CO2 + diphosphate</text>
        <dbReference type="Rhea" id="RHEA:47848"/>
        <dbReference type="ChEBI" id="CHEBI:15378"/>
        <dbReference type="ChEBI" id="CHEBI:16526"/>
        <dbReference type="ChEBI" id="CHEBI:33019"/>
        <dbReference type="ChEBI" id="CHEBI:37575"/>
        <dbReference type="ChEBI" id="CHEBI:57841"/>
        <dbReference type="ChEBI" id="CHEBI:62890"/>
        <dbReference type="EC" id="2.5.1.3"/>
    </reaction>
</comment>
<dbReference type="CDD" id="cd00564">
    <property type="entry name" value="TMP_TenI"/>
    <property type="match status" value="1"/>
</dbReference>
<evidence type="ECO:0000256" key="6">
    <source>
        <dbReference type="ARBA" id="ARBA00047334"/>
    </source>
</evidence>
<feature type="binding site" evidence="9">
    <location>
        <position position="117"/>
    </location>
    <ligand>
        <name>4-amino-2-methyl-5-(diphosphooxymethyl)pyrimidine</name>
        <dbReference type="ChEBI" id="CHEBI:57841"/>
    </ligand>
</feature>
<proteinExistence type="inferred from homology"/>
<evidence type="ECO:0000313" key="13">
    <source>
        <dbReference type="EMBL" id="RST97830.1"/>
    </source>
</evidence>
<dbReference type="GO" id="GO:0005737">
    <property type="term" value="C:cytoplasm"/>
    <property type="evidence" value="ECO:0007669"/>
    <property type="project" value="TreeGrafter"/>
</dbReference>
<dbReference type="RefSeq" id="WP_126777951.1">
    <property type="nucleotide sequence ID" value="NZ_NGJU01000001.1"/>
</dbReference>
<dbReference type="Proteomes" id="UP000287239">
    <property type="component" value="Unassembled WGS sequence"/>
</dbReference>
<evidence type="ECO:0000256" key="3">
    <source>
        <dbReference type="ARBA" id="ARBA00022723"/>
    </source>
</evidence>
<keyword evidence="5 9" id="KW-0784">Thiamine biosynthesis</keyword>
<feature type="binding site" evidence="9">
    <location>
        <position position="98"/>
    </location>
    <ligand>
        <name>Mg(2+)</name>
        <dbReference type="ChEBI" id="CHEBI:18420"/>
    </ligand>
</feature>
<feature type="binding site" evidence="9">
    <location>
        <position position="147"/>
    </location>
    <ligand>
        <name>4-amino-2-methyl-5-(diphosphooxymethyl)pyrimidine</name>
        <dbReference type="ChEBI" id="CHEBI:57841"/>
    </ligand>
</feature>
<dbReference type="Pfam" id="PF02581">
    <property type="entry name" value="TMP-TENI"/>
    <property type="match status" value="1"/>
</dbReference>
<feature type="binding site" evidence="9">
    <location>
        <position position="78"/>
    </location>
    <ligand>
        <name>4-amino-2-methyl-5-(diphosphooxymethyl)pyrimidine</name>
        <dbReference type="ChEBI" id="CHEBI:57841"/>
    </ligand>
</feature>
<evidence type="ECO:0000256" key="1">
    <source>
        <dbReference type="ARBA" id="ARBA00005165"/>
    </source>
</evidence>
<evidence type="ECO:0000256" key="9">
    <source>
        <dbReference type="HAMAP-Rule" id="MF_00097"/>
    </source>
</evidence>
<dbReference type="InterPro" id="IPR034291">
    <property type="entry name" value="TMP_synthase"/>
</dbReference>
<comment type="pathway">
    <text evidence="1 9 11">Cofactor biosynthesis; thiamine diphosphate biosynthesis; thiamine phosphate from 4-amino-2-methyl-5-diphosphomethylpyrimidine and 4-methyl-5-(2-phosphoethyl)-thiazole: step 1/1.</text>
</comment>
<evidence type="ECO:0000256" key="8">
    <source>
        <dbReference type="ARBA" id="ARBA00047883"/>
    </source>
</evidence>
<feature type="domain" description="Thiamine phosphate synthase/TenI" evidence="12">
    <location>
        <begin position="11"/>
        <end position="198"/>
    </location>
</feature>
<evidence type="ECO:0000256" key="2">
    <source>
        <dbReference type="ARBA" id="ARBA00022679"/>
    </source>
</evidence>
<dbReference type="GO" id="GO:0000287">
    <property type="term" value="F:magnesium ion binding"/>
    <property type="evidence" value="ECO:0007669"/>
    <property type="project" value="UniProtKB-UniRule"/>
</dbReference>
<dbReference type="InterPro" id="IPR013785">
    <property type="entry name" value="Aldolase_TIM"/>
</dbReference>
<evidence type="ECO:0000256" key="7">
    <source>
        <dbReference type="ARBA" id="ARBA00047851"/>
    </source>
</evidence>
<sequence length="213" mass="22905">MTKPLAKALDVYFIAGTQDLGHDQDLPTLLTQGIKAGITIFQYREKGAKSLQEPQEIEAMARRLQRICHAHAVPFIINDDVDLALTLQADGIHVGQGDLNIAEVIATVPKEMLIGLSCHSLREVIAANRLPELSYYGIGPVFATSSKSDAQSPLGIQQLHDLADFARKPVVGIGGLTLSNSQGIDRQKVPGLAVISAITQGQDLPAVIEQLKK</sequence>
<evidence type="ECO:0000313" key="14">
    <source>
        <dbReference type="Proteomes" id="UP000287239"/>
    </source>
</evidence>
<keyword evidence="14" id="KW-1185">Reference proteome</keyword>
<dbReference type="EMBL" id="NGJU01000001">
    <property type="protein sequence ID" value="RST97830.1"/>
    <property type="molecule type" value="Genomic_DNA"/>
</dbReference>
<evidence type="ECO:0000256" key="10">
    <source>
        <dbReference type="RuleBase" id="RU003826"/>
    </source>
</evidence>
<dbReference type="EC" id="2.5.1.3" evidence="9"/>
<keyword evidence="4 9" id="KW-0460">Magnesium</keyword>
<dbReference type="NCBIfam" id="TIGR00693">
    <property type="entry name" value="thiE"/>
    <property type="match status" value="1"/>
</dbReference>
<dbReference type="GeneID" id="98566855"/>
<comment type="catalytic activity">
    <reaction evidence="6 9 10">
        <text>4-methyl-5-(2-phosphooxyethyl)-thiazole + 4-amino-2-methyl-5-(diphosphooxymethyl)pyrimidine + H(+) = thiamine phosphate + diphosphate</text>
        <dbReference type="Rhea" id="RHEA:22328"/>
        <dbReference type="ChEBI" id="CHEBI:15378"/>
        <dbReference type="ChEBI" id="CHEBI:33019"/>
        <dbReference type="ChEBI" id="CHEBI:37575"/>
        <dbReference type="ChEBI" id="CHEBI:57841"/>
        <dbReference type="ChEBI" id="CHEBI:58296"/>
        <dbReference type="EC" id="2.5.1.3"/>
    </reaction>
</comment>
<comment type="caution">
    <text evidence="13">The sequence shown here is derived from an EMBL/GenBank/DDBJ whole genome shotgun (WGS) entry which is preliminary data.</text>
</comment>
<accession>A0A429ZVT7</accession>
<dbReference type="HAMAP" id="MF_00097">
    <property type="entry name" value="TMP_synthase"/>
    <property type="match status" value="1"/>
</dbReference>
<dbReference type="InterPro" id="IPR022998">
    <property type="entry name" value="ThiamineP_synth_TenI"/>
</dbReference>
<keyword evidence="2 9" id="KW-0808">Transferase</keyword>
<feature type="binding site" evidence="9">
    <location>
        <begin position="42"/>
        <end position="46"/>
    </location>
    <ligand>
        <name>4-amino-2-methyl-5-(diphosphooxymethyl)pyrimidine</name>
        <dbReference type="ChEBI" id="CHEBI:57841"/>
    </ligand>
</feature>
<feature type="binding site" evidence="9">
    <location>
        <position position="175"/>
    </location>
    <ligand>
        <name>2-[(2R,5Z)-2-carboxy-4-methylthiazol-5(2H)-ylidene]ethyl phosphate</name>
        <dbReference type="ChEBI" id="CHEBI:62899"/>
    </ligand>
</feature>
<evidence type="ECO:0000259" key="12">
    <source>
        <dbReference type="Pfam" id="PF02581"/>
    </source>
</evidence>
<evidence type="ECO:0000256" key="11">
    <source>
        <dbReference type="RuleBase" id="RU004253"/>
    </source>
</evidence>
<comment type="catalytic activity">
    <reaction evidence="8 9 10">
        <text>2-[(2R,5Z)-2-carboxy-4-methylthiazol-5(2H)-ylidene]ethyl phosphate + 4-amino-2-methyl-5-(diphosphooxymethyl)pyrimidine + 2 H(+) = thiamine phosphate + CO2 + diphosphate</text>
        <dbReference type="Rhea" id="RHEA:47844"/>
        <dbReference type="ChEBI" id="CHEBI:15378"/>
        <dbReference type="ChEBI" id="CHEBI:16526"/>
        <dbReference type="ChEBI" id="CHEBI:33019"/>
        <dbReference type="ChEBI" id="CHEBI:37575"/>
        <dbReference type="ChEBI" id="CHEBI:57841"/>
        <dbReference type="ChEBI" id="CHEBI:62899"/>
        <dbReference type="EC" id="2.5.1.3"/>
    </reaction>
</comment>
<dbReference type="UniPathway" id="UPA00060">
    <property type="reaction ID" value="UER00141"/>
</dbReference>
<dbReference type="GO" id="GO:0009229">
    <property type="term" value="P:thiamine diphosphate biosynthetic process"/>
    <property type="evidence" value="ECO:0007669"/>
    <property type="project" value="UniProtKB-UniRule"/>
</dbReference>
<comment type="function">
    <text evidence="9">Condenses 4-methyl-5-(beta-hydroxyethyl)thiazole monophosphate (THZ-P) and 2-methyl-4-amino-5-hydroxymethyl pyrimidine pyrophosphate (HMP-PP) to form thiamine monophosphate (TMP).</text>
</comment>
<feature type="binding site" evidence="9">
    <location>
        <position position="79"/>
    </location>
    <ligand>
        <name>Mg(2+)</name>
        <dbReference type="ChEBI" id="CHEBI:18420"/>
    </ligand>
</feature>
<protein>
    <recommendedName>
        <fullName evidence="9">Thiamine-phosphate synthase</fullName>
        <shortName evidence="9">TP synthase</shortName>
        <shortName evidence="9">TPS</shortName>
        <ecNumber evidence="9">2.5.1.3</ecNumber>
    </recommendedName>
    <alternativeName>
        <fullName evidence="9">Thiamine-phosphate pyrophosphorylase</fullName>
        <shortName evidence="9">TMP pyrophosphorylase</shortName>
        <shortName evidence="9">TMP-PPase</shortName>
    </alternativeName>
</protein>
<dbReference type="FunFam" id="3.20.20.70:FF:000096">
    <property type="entry name" value="Thiamine-phosphate synthase"/>
    <property type="match status" value="1"/>
</dbReference>
<dbReference type="SUPFAM" id="SSF51391">
    <property type="entry name" value="Thiamin phosphate synthase"/>
    <property type="match status" value="1"/>
</dbReference>
<name>A0A429ZVT7_9ENTE</name>